<dbReference type="AlphaFoldDB" id="S6AGD9"/>
<accession>S6AGD9</accession>
<dbReference type="RefSeq" id="WP_016491242.1">
    <property type="nucleotide sequence ID" value="NC_021499.1"/>
</dbReference>
<dbReference type="EMBL" id="AP013068">
    <property type="protein sequence ID" value="BAN47040.1"/>
    <property type="molecule type" value="Genomic_DNA"/>
</dbReference>
<organism evidence="1 2">
    <name type="scientific">Metapseudomonas resinovorans NBRC 106553</name>
    <dbReference type="NCBI Taxonomy" id="1245471"/>
    <lineage>
        <taxon>Bacteria</taxon>
        <taxon>Pseudomonadati</taxon>
        <taxon>Pseudomonadota</taxon>
        <taxon>Gammaproteobacteria</taxon>
        <taxon>Pseudomonadales</taxon>
        <taxon>Pseudomonadaceae</taxon>
        <taxon>Metapseudomonas</taxon>
    </lineage>
</organism>
<keyword evidence="2" id="KW-1185">Reference proteome</keyword>
<evidence type="ECO:0000313" key="1">
    <source>
        <dbReference type="EMBL" id="BAN47040.1"/>
    </source>
</evidence>
<dbReference type="Proteomes" id="UP000015503">
    <property type="component" value="Chromosome"/>
</dbReference>
<dbReference type="eggNOG" id="ENOG5032Q6S">
    <property type="taxonomic scope" value="Bacteria"/>
</dbReference>
<protein>
    <recommendedName>
        <fullName evidence="3">DUF3077 domain-containing protein</fullName>
    </recommendedName>
</protein>
<dbReference type="KEGG" id="pre:PCA10_13080"/>
<evidence type="ECO:0000313" key="2">
    <source>
        <dbReference type="Proteomes" id="UP000015503"/>
    </source>
</evidence>
<gene>
    <name evidence="1" type="ORF">PCA10_13080</name>
</gene>
<proteinExistence type="predicted"/>
<reference evidence="1 2" key="1">
    <citation type="journal article" date="2013" name="Genome Announc.">
        <title>Complete Genome Sequence of the Carbazole Degrader Pseudomonas resinovorans Strain CA10 (NBRC 106553).</title>
        <authorList>
            <person name="Shintani M."/>
            <person name="Hosoyama A."/>
            <person name="Ohji S."/>
            <person name="Tsuchikane K."/>
            <person name="Takarada H."/>
            <person name="Yamazoe A."/>
            <person name="Fujita N."/>
            <person name="Nojiri H."/>
        </authorList>
    </citation>
    <scope>NUCLEOTIDE SEQUENCE [LARGE SCALE GENOMIC DNA]</scope>
    <source>
        <strain evidence="1 2">NBRC 106553</strain>
    </source>
</reference>
<evidence type="ECO:0008006" key="3">
    <source>
        <dbReference type="Google" id="ProtNLM"/>
    </source>
</evidence>
<dbReference type="STRING" id="1245471.PCA10_13080"/>
<dbReference type="HOGENOM" id="CLU_174796_0_0_6"/>
<dbReference type="PATRIC" id="fig|1245471.3.peg.1321"/>
<sequence>MRRHDLTAPPGFRPLPLPSQPYDDVLFINAEAPSSHLFEAASQRMAALGDLLQILENGAHGDVLPQETARLASALGLLLADAQALHEAAFRRVREEEGGTPAETNG</sequence>
<name>S6AGD9_METRE</name>